<dbReference type="PANTHER" id="PTHR11439">
    <property type="entry name" value="GAG-POL-RELATED RETROTRANSPOSON"/>
    <property type="match status" value="1"/>
</dbReference>
<evidence type="ECO:0000313" key="2">
    <source>
        <dbReference type="EMBL" id="KAG8483215.1"/>
    </source>
</evidence>
<dbReference type="AlphaFoldDB" id="A0A8J6CUV4"/>
<dbReference type="Proteomes" id="UP000701853">
    <property type="component" value="Chromosome 9"/>
</dbReference>
<dbReference type="CDD" id="cd09272">
    <property type="entry name" value="RNase_HI_RT_Ty1"/>
    <property type="match status" value="1"/>
</dbReference>
<gene>
    <name evidence="2" type="ORF">CXB51_022115</name>
</gene>
<feature type="domain" description="Reverse transcriptase Ty1/copia-type" evidence="1">
    <location>
        <begin position="3"/>
        <end position="123"/>
    </location>
</feature>
<dbReference type="PANTHER" id="PTHR11439:SF467">
    <property type="entry name" value="INTEGRASE CATALYTIC DOMAIN-CONTAINING PROTEIN"/>
    <property type="match status" value="1"/>
</dbReference>
<reference evidence="2 3" key="1">
    <citation type="journal article" date="2021" name="bioRxiv">
        <title>The Gossypium anomalum genome as a resource for cotton improvement and evolutionary analysis of hybrid incompatibility.</title>
        <authorList>
            <person name="Grover C.E."/>
            <person name="Yuan D."/>
            <person name="Arick M.A."/>
            <person name="Miller E.R."/>
            <person name="Hu G."/>
            <person name="Peterson D.G."/>
            <person name="Wendel J.F."/>
            <person name="Udall J.A."/>
        </authorList>
    </citation>
    <scope>NUCLEOTIDE SEQUENCE [LARGE SCALE GENOMIC DNA]</scope>
    <source>
        <strain evidence="2">JFW-Udall</strain>
        <tissue evidence="2">Leaf</tissue>
    </source>
</reference>
<dbReference type="Pfam" id="PF07727">
    <property type="entry name" value="RVT_2"/>
    <property type="match status" value="1"/>
</dbReference>
<sequence length="295" mass="34087">METHKARLVGKGYTQKEGFDYDETFSLGAMLKSISIRLSITTTLDYEICQIDINKAFLNSYLNETIYMAQPTGYVVKGNEQKVCELLRSIYGLKQASRSWNKRFEQTIKTFGFEQNVDEPCVYKCIKDKKWYSSSCMSMIFYLSKKMQENCHRLNCASYIDKVYECFTMTDAKLGIQPAVSGFHLSLDDCPKTMEERQHMSKVSYASAVGHGAILWRSVNQTCTANSTIEAEYMVTSEAMNEAIWPQKFLTELEVIHGMENFITLYFDNNDAIGNTKEMRSQKRTEHIDRKYHLI</sequence>
<evidence type="ECO:0000313" key="3">
    <source>
        <dbReference type="Proteomes" id="UP000701853"/>
    </source>
</evidence>
<dbReference type="InterPro" id="IPR013103">
    <property type="entry name" value="RVT_2"/>
</dbReference>
<evidence type="ECO:0000259" key="1">
    <source>
        <dbReference type="Pfam" id="PF07727"/>
    </source>
</evidence>
<comment type="caution">
    <text evidence="2">The sequence shown here is derived from an EMBL/GenBank/DDBJ whole genome shotgun (WGS) entry which is preliminary data.</text>
</comment>
<dbReference type="EMBL" id="JAHUZN010000009">
    <property type="protein sequence ID" value="KAG8483215.1"/>
    <property type="molecule type" value="Genomic_DNA"/>
</dbReference>
<name>A0A8J6CUV4_9ROSI</name>
<proteinExistence type="predicted"/>
<organism evidence="2 3">
    <name type="scientific">Gossypium anomalum</name>
    <dbReference type="NCBI Taxonomy" id="47600"/>
    <lineage>
        <taxon>Eukaryota</taxon>
        <taxon>Viridiplantae</taxon>
        <taxon>Streptophyta</taxon>
        <taxon>Embryophyta</taxon>
        <taxon>Tracheophyta</taxon>
        <taxon>Spermatophyta</taxon>
        <taxon>Magnoliopsida</taxon>
        <taxon>eudicotyledons</taxon>
        <taxon>Gunneridae</taxon>
        <taxon>Pentapetalae</taxon>
        <taxon>rosids</taxon>
        <taxon>malvids</taxon>
        <taxon>Malvales</taxon>
        <taxon>Malvaceae</taxon>
        <taxon>Malvoideae</taxon>
        <taxon>Gossypium</taxon>
    </lineage>
</organism>
<keyword evidence="3" id="KW-1185">Reference proteome</keyword>
<accession>A0A8J6CUV4</accession>
<dbReference type="OrthoDB" id="994562at2759"/>
<protein>
    <recommendedName>
        <fullName evidence="1">Reverse transcriptase Ty1/copia-type domain-containing protein</fullName>
    </recommendedName>
</protein>